<gene>
    <name evidence="2" type="ORF">C4D60_Mb11t06240</name>
</gene>
<keyword evidence="3" id="KW-1185">Reference proteome</keyword>
<protein>
    <submittedName>
        <fullName evidence="2">Uncharacterized protein</fullName>
    </submittedName>
</protein>
<dbReference type="AlphaFoldDB" id="A0A4S8J307"/>
<evidence type="ECO:0000313" key="3">
    <source>
        <dbReference type="Proteomes" id="UP000317650"/>
    </source>
</evidence>
<evidence type="ECO:0000256" key="1">
    <source>
        <dbReference type="SAM" id="MobiDB-lite"/>
    </source>
</evidence>
<sequence length="86" mass="9469">MEAKESSAAPGEAALPETKDGPVSDEGHPLDAESLAKEAAFLFQSCRLQDCLHVLNQLLQKKQDDPKTIYNFLTFISSERCAVVQF</sequence>
<feature type="compositionally biased region" description="Basic and acidic residues" evidence="1">
    <location>
        <begin position="17"/>
        <end position="30"/>
    </location>
</feature>
<dbReference type="EMBL" id="PYDT01000007">
    <property type="protein sequence ID" value="THU55409.1"/>
    <property type="molecule type" value="Genomic_DNA"/>
</dbReference>
<organism evidence="2 3">
    <name type="scientific">Musa balbisiana</name>
    <name type="common">Banana</name>
    <dbReference type="NCBI Taxonomy" id="52838"/>
    <lineage>
        <taxon>Eukaryota</taxon>
        <taxon>Viridiplantae</taxon>
        <taxon>Streptophyta</taxon>
        <taxon>Embryophyta</taxon>
        <taxon>Tracheophyta</taxon>
        <taxon>Spermatophyta</taxon>
        <taxon>Magnoliopsida</taxon>
        <taxon>Liliopsida</taxon>
        <taxon>Zingiberales</taxon>
        <taxon>Musaceae</taxon>
        <taxon>Musa</taxon>
    </lineage>
</organism>
<accession>A0A4S8J307</accession>
<evidence type="ECO:0000313" key="2">
    <source>
        <dbReference type="EMBL" id="THU55409.1"/>
    </source>
</evidence>
<dbReference type="STRING" id="52838.A0A4S8J307"/>
<reference evidence="2 3" key="1">
    <citation type="journal article" date="2019" name="Nat. Plants">
        <title>Genome sequencing of Musa balbisiana reveals subgenome evolution and function divergence in polyploid bananas.</title>
        <authorList>
            <person name="Yao X."/>
        </authorList>
    </citation>
    <scope>NUCLEOTIDE SEQUENCE [LARGE SCALE GENOMIC DNA]</scope>
    <source>
        <strain evidence="3">cv. DH-PKW</strain>
        <tissue evidence="2">Leaves</tissue>
    </source>
</reference>
<proteinExistence type="predicted"/>
<comment type="caution">
    <text evidence="2">The sequence shown here is derived from an EMBL/GenBank/DDBJ whole genome shotgun (WGS) entry which is preliminary data.</text>
</comment>
<name>A0A4S8J307_MUSBA</name>
<dbReference type="Proteomes" id="UP000317650">
    <property type="component" value="Chromosome 11"/>
</dbReference>
<feature type="region of interest" description="Disordered" evidence="1">
    <location>
        <begin position="1"/>
        <end position="30"/>
    </location>
</feature>